<dbReference type="Proteomes" id="UP001385951">
    <property type="component" value="Unassembled WGS sequence"/>
</dbReference>
<protein>
    <submittedName>
        <fullName evidence="2">Uncharacterized protein</fullName>
    </submittedName>
</protein>
<feature type="chain" id="PRO_5043530434" evidence="1">
    <location>
        <begin position="20"/>
        <end position="59"/>
    </location>
</feature>
<keyword evidence="3" id="KW-1185">Reference proteome</keyword>
<sequence>MGGMYVHLLILSLPMRMTSDPTDTEIAEYFMSCAAEPWVQATNSPYIGCDVAAMVQNGS</sequence>
<evidence type="ECO:0000256" key="1">
    <source>
        <dbReference type="SAM" id="SignalP"/>
    </source>
</evidence>
<evidence type="ECO:0000313" key="3">
    <source>
        <dbReference type="Proteomes" id="UP001385951"/>
    </source>
</evidence>
<dbReference type="AlphaFoldDB" id="A0AAW0FQK6"/>
<keyword evidence="1" id="KW-0732">Signal</keyword>
<comment type="caution">
    <text evidence="2">The sequence shown here is derived from an EMBL/GenBank/DDBJ whole genome shotgun (WGS) entry which is preliminary data.</text>
</comment>
<dbReference type="EMBL" id="JASBNA010000032">
    <property type="protein sequence ID" value="KAK7683046.1"/>
    <property type="molecule type" value="Genomic_DNA"/>
</dbReference>
<evidence type="ECO:0000313" key="2">
    <source>
        <dbReference type="EMBL" id="KAK7683046.1"/>
    </source>
</evidence>
<proteinExistence type="predicted"/>
<name>A0AAW0FQK6_9APHY</name>
<gene>
    <name evidence="2" type="ORF">QCA50_013718</name>
</gene>
<feature type="signal peptide" evidence="1">
    <location>
        <begin position="1"/>
        <end position="19"/>
    </location>
</feature>
<accession>A0AAW0FQK6</accession>
<reference evidence="2 3" key="1">
    <citation type="submission" date="2022-09" db="EMBL/GenBank/DDBJ databases">
        <authorList>
            <person name="Palmer J.M."/>
        </authorList>
    </citation>
    <scope>NUCLEOTIDE SEQUENCE [LARGE SCALE GENOMIC DNA]</scope>
    <source>
        <strain evidence="2 3">DSM 7382</strain>
    </source>
</reference>
<organism evidence="2 3">
    <name type="scientific">Cerrena zonata</name>
    <dbReference type="NCBI Taxonomy" id="2478898"/>
    <lineage>
        <taxon>Eukaryota</taxon>
        <taxon>Fungi</taxon>
        <taxon>Dikarya</taxon>
        <taxon>Basidiomycota</taxon>
        <taxon>Agaricomycotina</taxon>
        <taxon>Agaricomycetes</taxon>
        <taxon>Polyporales</taxon>
        <taxon>Cerrenaceae</taxon>
        <taxon>Cerrena</taxon>
    </lineage>
</organism>